<keyword evidence="2" id="KW-0238">DNA-binding</keyword>
<proteinExistence type="predicted"/>
<accession>A0A7W5AKN8</accession>
<organism evidence="2 3">
    <name type="scientific">Actinoplanes campanulatus</name>
    <dbReference type="NCBI Taxonomy" id="113559"/>
    <lineage>
        <taxon>Bacteria</taxon>
        <taxon>Bacillati</taxon>
        <taxon>Actinomycetota</taxon>
        <taxon>Actinomycetes</taxon>
        <taxon>Micromonosporales</taxon>
        <taxon>Micromonosporaceae</taxon>
        <taxon>Actinoplanes</taxon>
    </lineage>
</organism>
<comment type="caution">
    <text evidence="2">The sequence shown here is derived from an EMBL/GenBank/DDBJ whole genome shotgun (WGS) entry which is preliminary data.</text>
</comment>
<keyword evidence="3" id="KW-1185">Reference proteome</keyword>
<evidence type="ECO:0000313" key="2">
    <source>
        <dbReference type="EMBL" id="MBB3097850.1"/>
    </source>
</evidence>
<feature type="region of interest" description="Disordered" evidence="1">
    <location>
        <begin position="1"/>
        <end position="20"/>
    </location>
</feature>
<sequence length="183" mass="20388">MFWNKDRNPPKNQAADPIHPHREEVRSMRDHRANPAPATTARTPDRVAADLSVAPMPIPGATQHQRVRPHHYAVAAVDNHGRIAAAELLQSLGWNPGDIITFTINAEQLIVAGRVAARLEDTTPSRILRRRGHLYLPANIRHRTAISAGDRLLLTADHAGTLRIFPTQLVARILHPYLTQQQP</sequence>
<dbReference type="Proteomes" id="UP000590749">
    <property type="component" value="Unassembled WGS sequence"/>
</dbReference>
<reference evidence="2 3" key="1">
    <citation type="submission" date="2020-08" db="EMBL/GenBank/DDBJ databases">
        <title>Genomic Encyclopedia of Type Strains, Phase III (KMG-III): the genomes of soil and plant-associated and newly described type strains.</title>
        <authorList>
            <person name="Whitman W."/>
        </authorList>
    </citation>
    <scope>NUCLEOTIDE SEQUENCE [LARGE SCALE GENOMIC DNA]</scope>
    <source>
        <strain evidence="2 3">CECT 3287</strain>
    </source>
</reference>
<evidence type="ECO:0000256" key="1">
    <source>
        <dbReference type="SAM" id="MobiDB-lite"/>
    </source>
</evidence>
<dbReference type="EMBL" id="JACHXF010000012">
    <property type="protein sequence ID" value="MBB3097850.1"/>
    <property type="molecule type" value="Genomic_DNA"/>
</dbReference>
<evidence type="ECO:0000313" key="3">
    <source>
        <dbReference type="Proteomes" id="UP000590749"/>
    </source>
</evidence>
<gene>
    <name evidence="2" type="ORF">FHR83_005534</name>
</gene>
<dbReference type="AlphaFoldDB" id="A0A7W5AKN8"/>
<name>A0A7W5AKN8_9ACTN</name>
<dbReference type="RefSeq" id="WP_183223319.1">
    <property type="nucleotide sequence ID" value="NZ_BMPW01000009.1"/>
</dbReference>
<dbReference type="GO" id="GO:0003677">
    <property type="term" value="F:DNA binding"/>
    <property type="evidence" value="ECO:0007669"/>
    <property type="project" value="UniProtKB-KW"/>
</dbReference>
<protein>
    <submittedName>
        <fullName evidence="2">Bifunctional DNA-binding transcriptional regulator/antitoxin component of YhaV-PrlF toxin-antitoxin module</fullName>
    </submittedName>
</protein>